<evidence type="ECO:0008006" key="4">
    <source>
        <dbReference type="Google" id="ProtNLM"/>
    </source>
</evidence>
<reference evidence="2 3" key="1">
    <citation type="submission" date="2020-12" db="EMBL/GenBank/DDBJ databases">
        <title>Oil enriched cultivation method for isolating marine PHA-producing bacteria.</title>
        <authorList>
            <person name="Zheng W."/>
            <person name="Yu S."/>
            <person name="Huang Y."/>
        </authorList>
    </citation>
    <scope>NUCLEOTIDE SEQUENCE [LARGE SCALE GENOMIC DNA]</scope>
    <source>
        <strain evidence="2 3">SY-2-6</strain>
    </source>
</reference>
<protein>
    <recommendedName>
        <fullName evidence="4">Resolvase HTH domain-containing protein</fullName>
    </recommendedName>
</protein>
<evidence type="ECO:0000256" key="1">
    <source>
        <dbReference type="SAM" id="Coils"/>
    </source>
</evidence>
<feature type="coiled-coil region" evidence="1">
    <location>
        <begin position="19"/>
        <end position="46"/>
    </location>
</feature>
<organism evidence="2 3">
    <name type="scientific">Halobacillus kuroshimensis</name>
    <dbReference type="NCBI Taxonomy" id="302481"/>
    <lineage>
        <taxon>Bacteria</taxon>
        <taxon>Bacillati</taxon>
        <taxon>Bacillota</taxon>
        <taxon>Bacilli</taxon>
        <taxon>Bacillales</taxon>
        <taxon>Bacillaceae</taxon>
        <taxon>Halobacillus</taxon>
    </lineage>
</organism>
<dbReference type="Proteomes" id="UP000663970">
    <property type="component" value="Unassembled WGS sequence"/>
</dbReference>
<keyword evidence="1" id="KW-0175">Coiled coil</keyword>
<evidence type="ECO:0000313" key="3">
    <source>
        <dbReference type="Proteomes" id="UP000663970"/>
    </source>
</evidence>
<comment type="caution">
    <text evidence="2">The sequence shown here is derived from an EMBL/GenBank/DDBJ whole genome shotgun (WGS) entry which is preliminary data.</text>
</comment>
<dbReference type="RefSeq" id="WP_206935179.1">
    <property type="nucleotide sequence ID" value="NZ_JAEKJY010000005.1"/>
</dbReference>
<gene>
    <name evidence="2" type="ORF">JF544_15325</name>
</gene>
<proteinExistence type="predicted"/>
<dbReference type="EMBL" id="JAEKJY010000005">
    <property type="protein sequence ID" value="MBN8236634.1"/>
    <property type="molecule type" value="Genomic_DNA"/>
</dbReference>
<keyword evidence="3" id="KW-1185">Reference proteome</keyword>
<dbReference type="InterPro" id="IPR046118">
    <property type="entry name" value="DUF6115"/>
</dbReference>
<evidence type="ECO:0000313" key="2">
    <source>
        <dbReference type="EMBL" id="MBN8236634.1"/>
    </source>
</evidence>
<name>A0ABS3DZK6_9BACI</name>
<sequence length="126" mass="14445">MLYAVAALSGAAIVFFILSFFAKDRIKQLENQMEQMNLTMMQNDYQMKKKMKVLEEELLAGDLTQEIVDQHNQKQTSRPSTPQNAADTVLTMYQKGYKTHYIAKQTNLSEDEVLAMVHRPKQGVQS</sequence>
<accession>A0ABS3DZK6</accession>
<dbReference type="Pfam" id="PF19610">
    <property type="entry name" value="DUF6115"/>
    <property type="match status" value="1"/>
</dbReference>